<dbReference type="PANTHER" id="PTHR47313">
    <property type="entry name" value="RIBOSOMAL RNA LARGE SUBUNIT METHYLTRANSFERASE K/L"/>
    <property type="match status" value="1"/>
</dbReference>
<comment type="caution">
    <text evidence="2">The sequence shown here is derived from an EMBL/GenBank/DDBJ whole genome shotgun (WGS) entry which is preliminary data.</text>
</comment>
<keyword evidence="2" id="KW-0489">Methyltransferase</keyword>
<protein>
    <submittedName>
        <fullName evidence="2">Ribosomal RNA large subunit methyltransferase K/L</fullName>
    </submittedName>
</protein>
<dbReference type="PROSITE" id="PS51165">
    <property type="entry name" value="THUMP"/>
    <property type="match status" value="1"/>
</dbReference>
<accession>A0A645G3G0</accession>
<dbReference type="PANTHER" id="PTHR47313:SF1">
    <property type="entry name" value="RIBOSOMAL RNA LARGE SUBUNIT METHYLTRANSFERASE K_L"/>
    <property type="match status" value="1"/>
</dbReference>
<dbReference type="GO" id="GO:0070043">
    <property type="term" value="F:rRNA (guanine-N7-)-methyltransferase activity"/>
    <property type="evidence" value="ECO:0007669"/>
    <property type="project" value="TreeGrafter"/>
</dbReference>
<evidence type="ECO:0000313" key="2">
    <source>
        <dbReference type="EMBL" id="MPN21398.1"/>
    </source>
</evidence>
<dbReference type="GO" id="GO:0008990">
    <property type="term" value="F:rRNA (guanine-N2-)-methyltransferase activity"/>
    <property type="evidence" value="ECO:0007669"/>
    <property type="project" value="TreeGrafter"/>
</dbReference>
<name>A0A645G3G0_9ZZZZ</name>
<dbReference type="CDD" id="cd11715">
    <property type="entry name" value="THUMP_AdoMetMT"/>
    <property type="match status" value="1"/>
</dbReference>
<organism evidence="2">
    <name type="scientific">bioreactor metagenome</name>
    <dbReference type="NCBI Taxonomy" id="1076179"/>
    <lineage>
        <taxon>unclassified sequences</taxon>
        <taxon>metagenomes</taxon>
        <taxon>ecological metagenomes</taxon>
    </lineage>
</organism>
<reference evidence="2" key="1">
    <citation type="submission" date="2019-08" db="EMBL/GenBank/DDBJ databases">
        <authorList>
            <person name="Kucharzyk K."/>
            <person name="Murdoch R.W."/>
            <person name="Higgins S."/>
            <person name="Loffler F."/>
        </authorList>
    </citation>
    <scope>NUCLEOTIDE SEQUENCE</scope>
</reference>
<dbReference type="InterPro" id="IPR004114">
    <property type="entry name" value="THUMP_dom"/>
</dbReference>
<dbReference type="AlphaFoldDB" id="A0A645G3G0"/>
<gene>
    <name evidence="2" type="primary">rlmL_40</name>
    <name evidence="2" type="ORF">SDC9_168777</name>
</gene>
<dbReference type="GO" id="GO:0003723">
    <property type="term" value="F:RNA binding"/>
    <property type="evidence" value="ECO:0007669"/>
    <property type="project" value="InterPro"/>
</dbReference>
<sequence>MTFEELFQGTKALPWEEWLDVEAAFPVAGKSLKSQLFSVSDCQAIIKKAIVQRLQEKYKKVTWLAETGPVYQVEFRITQDQVTIMLDTSGDGLHKRGWRKLSAQAPLKETTAAVMLTLSNWRPHQL</sequence>
<dbReference type="Gene3D" id="3.30.2130.30">
    <property type="match status" value="1"/>
</dbReference>
<evidence type="ECO:0000259" key="1">
    <source>
        <dbReference type="PROSITE" id="PS51165"/>
    </source>
</evidence>
<dbReference type="Pfam" id="PF02926">
    <property type="entry name" value="THUMP"/>
    <property type="match status" value="1"/>
</dbReference>
<dbReference type="EMBL" id="VSSQ01069374">
    <property type="protein sequence ID" value="MPN21398.1"/>
    <property type="molecule type" value="Genomic_DNA"/>
</dbReference>
<feature type="domain" description="THUMP" evidence="1">
    <location>
        <begin position="1"/>
        <end position="88"/>
    </location>
</feature>
<keyword evidence="2" id="KW-0808">Transferase</keyword>
<proteinExistence type="predicted"/>